<evidence type="ECO:0000313" key="3">
    <source>
        <dbReference type="Proteomes" id="UP000294530"/>
    </source>
</evidence>
<reference evidence="2 3" key="1">
    <citation type="journal article" date="2021" name="Genome Biol.">
        <title>AFLAP: assembly-free linkage analysis pipeline using k-mers from genome sequencing data.</title>
        <authorList>
            <person name="Fletcher K."/>
            <person name="Zhang L."/>
            <person name="Gil J."/>
            <person name="Han R."/>
            <person name="Cavanaugh K."/>
            <person name="Michelmore R."/>
        </authorList>
    </citation>
    <scope>NUCLEOTIDE SEQUENCE [LARGE SCALE GENOMIC DNA]</scope>
    <source>
        <strain evidence="2 3">SF5</strain>
    </source>
</reference>
<dbReference type="InterPro" id="IPR056913">
    <property type="entry name" value="TRAPPC10/Trs130_N"/>
</dbReference>
<dbReference type="RefSeq" id="XP_067822382.1">
    <property type="nucleotide sequence ID" value="XM_067958666.1"/>
</dbReference>
<dbReference type="GeneID" id="94344337"/>
<protein>
    <recommendedName>
        <fullName evidence="1">TRAPPC10/Trs130 N-terminal domain-containing protein</fullName>
    </recommendedName>
</protein>
<evidence type="ECO:0000313" key="2">
    <source>
        <dbReference type="EMBL" id="TDH72883.1"/>
    </source>
</evidence>
<comment type="caution">
    <text evidence="2">The sequence shown here is derived from an EMBL/GenBank/DDBJ whole genome shotgun (WGS) entry which is preliminary data.</text>
</comment>
<dbReference type="GO" id="GO:1990071">
    <property type="term" value="C:TRAPPII protein complex"/>
    <property type="evidence" value="ECO:0007669"/>
    <property type="project" value="InterPro"/>
</dbReference>
<gene>
    <name evidence="2" type="ORF">CCR75_000559</name>
</gene>
<evidence type="ECO:0000259" key="1">
    <source>
        <dbReference type="Pfam" id="PF23036"/>
    </source>
</evidence>
<dbReference type="GO" id="GO:0005829">
    <property type="term" value="C:cytosol"/>
    <property type="evidence" value="ECO:0007669"/>
    <property type="project" value="GOC"/>
</dbReference>
<dbReference type="PANTHER" id="PTHR13251:SF3">
    <property type="entry name" value="TRAFFICKING PROTEIN PARTICLE COMPLEX SUBUNIT 10"/>
    <property type="match status" value="1"/>
</dbReference>
<accession>A0A976IJF5</accession>
<dbReference type="Proteomes" id="UP000294530">
    <property type="component" value="Unassembled WGS sequence"/>
</dbReference>
<dbReference type="InterPro" id="IPR045126">
    <property type="entry name" value="TRAPPC10/Trs130"/>
</dbReference>
<dbReference type="GO" id="GO:0006891">
    <property type="term" value="P:intra-Golgi vesicle-mediated transport"/>
    <property type="evidence" value="ECO:0007669"/>
    <property type="project" value="TreeGrafter"/>
</dbReference>
<name>A0A976IJF5_BRELC</name>
<dbReference type="OrthoDB" id="10256906at2759"/>
<dbReference type="GO" id="GO:0034498">
    <property type="term" value="P:early endosome to Golgi transport"/>
    <property type="evidence" value="ECO:0007669"/>
    <property type="project" value="TreeGrafter"/>
</dbReference>
<keyword evidence="3" id="KW-1185">Reference proteome</keyword>
<dbReference type="AlphaFoldDB" id="A0A976IJF5"/>
<organism evidence="2 3">
    <name type="scientific">Bremia lactucae</name>
    <name type="common">Lettuce downy mildew</name>
    <dbReference type="NCBI Taxonomy" id="4779"/>
    <lineage>
        <taxon>Eukaryota</taxon>
        <taxon>Sar</taxon>
        <taxon>Stramenopiles</taxon>
        <taxon>Oomycota</taxon>
        <taxon>Peronosporomycetes</taxon>
        <taxon>Peronosporales</taxon>
        <taxon>Peronosporaceae</taxon>
        <taxon>Bremia</taxon>
    </lineage>
</organism>
<dbReference type="PANTHER" id="PTHR13251">
    <property type="entry name" value="EPILEPSY HOLOPROSENCEPHALY CANDIDATE 1/TMEM1"/>
    <property type="match status" value="1"/>
</dbReference>
<proteinExistence type="predicted"/>
<feature type="domain" description="TRAPPC10/Trs130 N-terminal" evidence="1">
    <location>
        <begin position="21"/>
        <end position="258"/>
    </location>
</feature>
<dbReference type="EMBL" id="SHOA02000001">
    <property type="protein sequence ID" value="TDH72883.1"/>
    <property type="molecule type" value="Genomic_DNA"/>
</dbReference>
<dbReference type="Pfam" id="PF23036">
    <property type="entry name" value="TRAPPC10_1st"/>
    <property type="match status" value="1"/>
</dbReference>
<dbReference type="KEGG" id="blac:94344337"/>
<sequence length="1149" mass="131207">MALYASIVPHFTRELVSPGVHVGYTDEGGVWQFVAPFISQRLPLRAIEWRNLVGVLKRIDHLPLTFVEIACVSRTLPMACMYLVQCEDLEHYKNVVRPSLRRWVDAMNTANVEWLVLYVPLGTRAKAATNGPHLVYKKILDRLRMDFASRKPSRLSSGVLGSPLTLLDRVCQLDTFIGTSVLGQPQQYDAQYTDLLLCLKHCVMEAFQNKCIQYETQVKILQGKRHAVGWNFGTFFKTKETLALLYQQMNLQDDAIRHVRRVRKAYTHKKKRELNSIECFDELDAVFGNLTESEMQSFPDNSVLAKTIVDALFTLSPLALPLHEILDVIAANHASSRLIALYSFCRQIRLLYVMKSFPQLLERAHDFIPSFLTDLRHLATTKTLEWHQPALWAVAACLEIASACERSYTGRDNKEYTTTRISDISIEEMARALGTVVYLARCILKTYVRTPCPIPSDRTVTVPTSWYHHLDHMFVHLSNHNTLPFEQCIVEISHLASMHFSHAKRYRFAMFLDHECAQYYLQYNTLSTASSLLRSIAQQSHTEKWWRLYFTCMHQLCRTELARNQWQDAVVAWFQMIQVVSENHVETSHTDLFDVIPTLVTAHCTNVAIKQWLSVFIQPKLNLTIIQSKDNVLEKYDVCGTVAFNNVFAVTIFLDCVWMCFQRKETEVYVRMEEKSVQLKEMSSRILEWTHCGVNGGQYMCMEVACSIGGRVFSLLPNDQLACFDFQIHEVNKSIQVAIVSPSVLIPPPFALMEFVLVSIETHEERLEKGRLIVQLESPILRAQSPNELEKLETGVQLMGCGVVHEPWDSTSLSKVVAKLQYNTFQDNSDWNRTSVVVPLVPRGTRAMYVVALGISRLDSNAWKATIATRNETSIGLQARVEYCREMHDVTYICHSDRVFQVCEPLTAVVRLSRVGSRVFVSIVLTCNPFESIIMKDYNILLEPNAILTIHNDRNGSLRGSKVQVQDCVAFAFTLASTLATKDNVELNVTCSFVLSFYYTNDLNCLKTMHVAVPIHEIQGTGYQIKVQQLVQHENQDDTSGIRVSDVLVYQVDVCEEESLWPQDHRDNVSTIKLYLDTSSEVDWILLGKQHEGFTLDFGGHFCTQKRLVPTRSGSLRFPAFRLEKNGQAIASSRVYCPQKTRRVLVQDN</sequence>